<feature type="repeat" description="WD" evidence="3">
    <location>
        <begin position="773"/>
        <end position="816"/>
    </location>
</feature>
<dbReference type="PRINTS" id="PR00320">
    <property type="entry name" value="GPROTEINBRPT"/>
</dbReference>
<dbReference type="AlphaFoldDB" id="A0A917QEI3"/>
<comment type="caution">
    <text evidence="4">The sequence shown here is derived from an EMBL/GenBank/DDBJ whole genome shotgun (WGS) entry which is preliminary data.</text>
</comment>
<dbReference type="PANTHER" id="PTHR19848:SF8">
    <property type="entry name" value="F-BOX AND WD REPEAT DOMAIN CONTAINING 7"/>
    <property type="match status" value="1"/>
</dbReference>
<feature type="repeat" description="WD" evidence="3">
    <location>
        <begin position="115"/>
        <end position="158"/>
    </location>
</feature>
<name>A0A917QEI3_9ACTN</name>
<evidence type="ECO:0000313" key="4">
    <source>
        <dbReference type="EMBL" id="GGK46750.1"/>
    </source>
</evidence>
<evidence type="ECO:0008006" key="6">
    <source>
        <dbReference type="Google" id="ProtNLM"/>
    </source>
</evidence>
<evidence type="ECO:0000256" key="2">
    <source>
        <dbReference type="ARBA" id="ARBA00022737"/>
    </source>
</evidence>
<dbReference type="InterPro" id="IPR011047">
    <property type="entry name" value="Quinoprotein_ADH-like_sf"/>
</dbReference>
<dbReference type="CDD" id="cd00200">
    <property type="entry name" value="WD40"/>
    <property type="match status" value="1"/>
</dbReference>
<dbReference type="Gene3D" id="2.130.10.10">
    <property type="entry name" value="YVTN repeat-like/Quinoprotein amine dehydrogenase"/>
    <property type="match status" value="4"/>
</dbReference>
<organism evidence="4 5">
    <name type="scientific">Streptomyces flaveus</name>
    <dbReference type="NCBI Taxonomy" id="66370"/>
    <lineage>
        <taxon>Bacteria</taxon>
        <taxon>Bacillati</taxon>
        <taxon>Actinomycetota</taxon>
        <taxon>Actinomycetes</taxon>
        <taxon>Kitasatosporales</taxon>
        <taxon>Streptomycetaceae</taxon>
        <taxon>Streptomyces</taxon>
        <taxon>Streptomyces aurantiacus group</taxon>
    </lineage>
</organism>
<keyword evidence="1 3" id="KW-0853">WD repeat</keyword>
<dbReference type="Pfam" id="PF00400">
    <property type="entry name" value="WD40"/>
    <property type="match status" value="6"/>
</dbReference>
<dbReference type="InterPro" id="IPR019775">
    <property type="entry name" value="WD40_repeat_CS"/>
</dbReference>
<dbReference type="InterPro" id="IPR020472">
    <property type="entry name" value="WD40_PAC1"/>
</dbReference>
<dbReference type="PROSITE" id="PS00678">
    <property type="entry name" value="WD_REPEATS_1"/>
    <property type="match status" value="6"/>
</dbReference>
<dbReference type="RefSeq" id="WP_189320099.1">
    <property type="nucleotide sequence ID" value="NZ_BMPQ01000001.1"/>
</dbReference>
<feature type="repeat" description="WD" evidence="3">
    <location>
        <begin position="728"/>
        <end position="771"/>
    </location>
</feature>
<dbReference type="SUPFAM" id="SSF50998">
    <property type="entry name" value="Quinoprotein alcohol dehydrogenase-like"/>
    <property type="match status" value="2"/>
</dbReference>
<reference evidence="4" key="1">
    <citation type="journal article" date="2014" name="Int. J. Syst. Evol. Microbiol.">
        <title>Complete genome sequence of Corynebacterium casei LMG S-19264T (=DSM 44701T), isolated from a smear-ripened cheese.</title>
        <authorList>
            <consortium name="US DOE Joint Genome Institute (JGI-PGF)"/>
            <person name="Walter F."/>
            <person name="Albersmeier A."/>
            <person name="Kalinowski J."/>
            <person name="Ruckert C."/>
        </authorList>
    </citation>
    <scope>NUCLEOTIDE SEQUENCE</scope>
    <source>
        <strain evidence="4">JCM 3035</strain>
    </source>
</reference>
<dbReference type="InterPro" id="IPR001680">
    <property type="entry name" value="WD40_rpt"/>
</dbReference>
<evidence type="ECO:0000256" key="3">
    <source>
        <dbReference type="PROSITE-ProRule" id="PRU00221"/>
    </source>
</evidence>
<evidence type="ECO:0000256" key="1">
    <source>
        <dbReference type="ARBA" id="ARBA00022574"/>
    </source>
</evidence>
<feature type="repeat" description="WD" evidence="3">
    <location>
        <begin position="551"/>
        <end position="586"/>
    </location>
</feature>
<gene>
    <name evidence="4" type="ORF">GCM10010094_03420</name>
</gene>
<dbReference type="PROSITE" id="PS50294">
    <property type="entry name" value="WD_REPEATS_REGION"/>
    <property type="match status" value="1"/>
</dbReference>
<dbReference type="InterPro" id="IPR015943">
    <property type="entry name" value="WD40/YVTN_repeat-like_dom_sf"/>
</dbReference>
<proteinExistence type="predicted"/>
<keyword evidence="2" id="KW-0677">Repeat</keyword>
<feature type="repeat" description="WD" evidence="3">
    <location>
        <begin position="506"/>
        <end position="549"/>
    </location>
</feature>
<accession>A0A917QEI3</accession>
<evidence type="ECO:0000313" key="5">
    <source>
        <dbReference type="Proteomes" id="UP000637788"/>
    </source>
</evidence>
<dbReference type="EMBL" id="BMPQ01000001">
    <property type="protein sequence ID" value="GGK46750.1"/>
    <property type="molecule type" value="Genomic_DNA"/>
</dbReference>
<keyword evidence="5" id="KW-1185">Reference proteome</keyword>
<dbReference type="SMART" id="SM00320">
    <property type="entry name" value="WD40"/>
    <property type="match status" value="8"/>
</dbReference>
<reference evidence="4" key="2">
    <citation type="submission" date="2020-09" db="EMBL/GenBank/DDBJ databases">
        <authorList>
            <person name="Sun Q."/>
            <person name="Ohkuma M."/>
        </authorList>
    </citation>
    <scope>NUCLEOTIDE SEQUENCE</scope>
    <source>
        <strain evidence="4">JCM 3035</strain>
    </source>
</reference>
<dbReference type="PROSITE" id="PS50082">
    <property type="entry name" value="WD_REPEATS_2"/>
    <property type="match status" value="6"/>
</dbReference>
<dbReference type="Proteomes" id="UP000637788">
    <property type="component" value="Unassembled WGS sequence"/>
</dbReference>
<feature type="repeat" description="WD" evidence="3">
    <location>
        <begin position="596"/>
        <end position="639"/>
    </location>
</feature>
<protein>
    <recommendedName>
        <fullName evidence="6">WD40 repeat protein</fullName>
    </recommendedName>
</protein>
<dbReference type="PANTHER" id="PTHR19848">
    <property type="entry name" value="WD40 REPEAT PROTEIN"/>
    <property type="match status" value="1"/>
</dbReference>
<sequence length="897" mass="94688">MTDGSGDAPEEGHGVLSDPGLLLTMEPARVLELLDQADDPRSRAIAEVYGVSADVHRTVAAVHRRQLLALDAVRLGDPALADWFQNADVPGGSGAQWAVGWASRSTGDPRLLHSFGGHATPVMSVAVAVVDGRPVAVSGGRDARVRVWDLATRQLRHELMTGGADPVWPMENTLLSVASVVVDGRALALTLHADDNETVRLWDLDTGRSAGELVSVVESTTMDGRRVVLTMGPDRTLWVTDLATGSLLQEVRSVAAIGVLEGRHVAVTTAKDRPAGVWESATGRQVGECLQVVEAFLVEGKGPIAMAGPRGQVLRVWDLGTGRPISGADLAGLDFADAEPLLSVSALVVVNDRVVAITLDDRTEPELVGHWAADYHDDGVRIPRRQTAVLGARRVALCRGTDQVLRVWDLTPGPEPVDGIRTIRTIPPEEGLSALSPDPAERADLWDLLAGRRGAGTSLRKTAGTGPHATSRPLELQDRLMSLAAEKDGTVTVLDAMEGRPRGRPLTGHTERVCSIDTVHTRQDILAVTTGLDRTVRVWDLATRQQRGEPLAGHTGQVWDVATTFADGRPVAVTAGDDRTVRMWDLVLADEGGRHRAGHTATVHAVATTVLNGDPVVVTAGADHTVRTWDLITGEQVTAPLGTEAAVLTTAVVEGNPVIVTADPDATLHVLDPVTGEHVIPPVPTGHGRVLALATATPDGLPVALTAGSDRSVGMWDLTTGTALGDPFTGHFSRVTAVAATVVDGRPLAVTGSWDKSVRLWDLSTGRRLGEPLRGHTDWVTSVATATVGDVPAAVTQGRDGTVSLWDLTSMTQINSHELTEAGSGGTMAVIRSADGRLSAAVGHERTVRFIELTTGRPAATDYLLPFPVHALTAAPNGHLVVAFGPEVAVLRPYDGF</sequence>